<protein>
    <submittedName>
        <fullName evidence="2">Uncharacterized protein</fullName>
    </submittedName>
</protein>
<feature type="transmembrane region" description="Helical" evidence="1">
    <location>
        <begin position="20"/>
        <end position="40"/>
    </location>
</feature>
<dbReference type="AlphaFoldDB" id="A0A9P4X294"/>
<reference evidence="2" key="1">
    <citation type="submission" date="2019-04" db="EMBL/GenBank/DDBJ databases">
        <title>Sequencing of skin fungus with MAO and IRED activity.</title>
        <authorList>
            <person name="Marsaioli A.J."/>
            <person name="Bonatto J.M.C."/>
            <person name="Reis Junior O."/>
        </authorList>
    </citation>
    <scope>NUCLEOTIDE SEQUENCE</scope>
    <source>
        <strain evidence="2">28M1</strain>
    </source>
</reference>
<dbReference type="EMBL" id="SWKV01000001">
    <property type="protein sequence ID" value="KAF3047964.1"/>
    <property type="molecule type" value="Genomic_DNA"/>
</dbReference>
<accession>A0A9P4X294</accession>
<dbReference type="OrthoDB" id="3750842at2759"/>
<keyword evidence="1" id="KW-0812">Transmembrane</keyword>
<keyword evidence="3" id="KW-1185">Reference proteome</keyword>
<organism evidence="2 3">
    <name type="scientific">Didymella heteroderae</name>
    <dbReference type="NCBI Taxonomy" id="1769908"/>
    <lineage>
        <taxon>Eukaryota</taxon>
        <taxon>Fungi</taxon>
        <taxon>Dikarya</taxon>
        <taxon>Ascomycota</taxon>
        <taxon>Pezizomycotina</taxon>
        <taxon>Dothideomycetes</taxon>
        <taxon>Pleosporomycetidae</taxon>
        <taxon>Pleosporales</taxon>
        <taxon>Pleosporineae</taxon>
        <taxon>Didymellaceae</taxon>
        <taxon>Didymella</taxon>
    </lineage>
</organism>
<evidence type="ECO:0000256" key="1">
    <source>
        <dbReference type="SAM" id="Phobius"/>
    </source>
</evidence>
<evidence type="ECO:0000313" key="2">
    <source>
        <dbReference type="EMBL" id="KAF3047964.1"/>
    </source>
</evidence>
<comment type="caution">
    <text evidence="2">The sequence shown here is derived from an EMBL/GenBank/DDBJ whole genome shotgun (WGS) entry which is preliminary data.</text>
</comment>
<feature type="transmembrane region" description="Helical" evidence="1">
    <location>
        <begin position="60"/>
        <end position="79"/>
    </location>
</feature>
<name>A0A9P4X294_9PLEO</name>
<dbReference type="Proteomes" id="UP000758155">
    <property type="component" value="Unassembled WGS sequence"/>
</dbReference>
<keyword evidence="1" id="KW-1133">Transmembrane helix</keyword>
<gene>
    <name evidence="2" type="ORF">E8E12_002332</name>
</gene>
<proteinExistence type="predicted"/>
<keyword evidence="1" id="KW-0472">Membrane</keyword>
<evidence type="ECO:0000313" key="3">
    <source>
        <dbReference type="Proteomes" id="UP000758155"/>
    </source>
</evidence>
<sequence length="105" mass="10969">MSSQSTIETLKPIIQTYSILAITLAAGTNLASTIVTLPALLQSAPDTLAKQWKTLFDHGITPVVSLAMTSAAGFTALAYHTTLTPGLSVTGAASHRERNLSSWGV</sequence>